<dbReference type="RefSeq" id="WP_144634004.1">
    <property type="nucleotide sequence ID" value="NZ_BNAX01000015.1"/>
</dbReference>
<dbReference type="AlphaFoldDB" id="A0A558ALE6"/>
<keyword evidence="1" id="KW-0670">Pyruvate</keyword>
<comment type="caution">
    <text evidence="1">The sequence shown here is derived from an EMBL/GenBank/DDBJ whole genome shotgun (WGS) entry which is preliminary data.</text>
</comment>
<dbReference type="Gene3D" id="3.20.20.60">
    <property type="entry name" value="Phosphoenolpyruvate-binding domains"/>
    <property type="match status" value="1"/>
</dbReference>
<reference evidence="1 2" key="1">
    <citation type="submission" date="2019-07" db="EMBL/GenBank/DDBJ databases">
        <title>New species of Amycolatopsis and Streptomyces.</title>
        <authorList>
            <person name="Duangmal K."/>
            <person name="Teo W.F.A."/>
            <person name="Lipun K."/>
        </authorList>
    </citation>
    <scope>NUCLEOTIDE SEQUENCE [LARGE SCALE GENOMIC DNA]</scope>
    <source>
        <strain evidence="1 2">JCM 30562</strain>
    </source>
</reference>
<sequence length="258" mass="26915">MVKTFRDLHFGDRPLLLPNAWDVPSALTFAEAGFDAIGTTSFGVASALGRPDGGRATKEANLRLAEALSAVPGHVSVDIEDGYADSPEAVADYVAQLDAAGVNIEDSTDETLIPSQAHAAKVQAVKERCPALFVNARVDTYWLGQDADVESTLERAQLYCRHGADGVFVPGAVEPAVLGELAANIPVPVNVLVVPGLSLGELGRLGIRRVSTGSLPYRAAVHAAASVAVAVRDGGGVPAAVPYPELQARLVDYARRVG</sequence>
<gene>
    <name evidence="1" type="ORF">FNH06_04525</name>
</gene>
<dbReference type="InterPro" id="IPR015813">
    <property type="entry name" value="Pyrv/PenolPyrv_kinase-like_dom"/>
</dbReference>
<organism evidence="1 2">
    <name type="scientific">Amycolatopsis acidiphila</name>
    <dbReference type="NCBI Taxonomy" id="715473"/>
    <lineage>
        <taxon>Bacteria</taxon>
        <taxon>Bacillati</taxon>
        <taxon>Actinomycetota</taxon>
        <taxon>Actinomycetes</taxon>
        <taxon>Pseudonocardiales</taxon>
        <taxon>Pseudonocardiaceae</taxon>
        <taxon>Amycolatopsis</taxon>
    </lineage>
</organism>
<dbReference type="SUPFAM" id="SSF51621">
    <property type="entry name" value="Phosphoenolpyruvate/pyruvate domain"/>
    <property type="match status" value="1"/>
</dbReference>
<dbReference type="Pfam" id="PF13714">
    <property type="entry name" value="PEP_mutase"/>
    <property type="match status" value="1"/>
</dbReference>
<protein>
    <submittedName>
        <fullName evidence="1">Isocitrate lyase/phosphoenolpyruvate mutase family protein</fullName>
    </submittedName>
</protein>
<dbReference type="PANTHER" id="PTHR42905">
    <property type="entry name" value="PHOSPHOENOLPYRUVATE CARBOXYLASE"/>
    <property type="match status" value="1"/>
</dbReference>
<accession>A0A558ALE6</accession>
<dbReference type="GO" id="GO:0016829">
    <property type="term" value="F:lyase activity"/>
    <property type="evidence" value="ECO:0007669"/>
    <property type="project" value="UniProtKB-KW"/>
</dbReference>
<dbReference type="PANTHER" id="PTHR42905:SF16">
    <property type="entry name" value="CARBOXYPHOSPHONOENOLPYRUVATE PHOSPHONOMUTASE-LIKE PROTEIN (AFU_ORTHOLOGUE AFUA_5G07230)"/>
    <property type="match status" value="1"/>
</dbReference>
<dbReference type="OrthoDB" id="9780430at2"/>
<evidence type="ECO:0000313" key="1">
    <source>
        <dbReference type="EMBL" id="TVT25086.1"/>
    </source>
</evidence>
<keyword evidence="1" id="KW-0456">Lyase</keyword>
<keyword evidence="2" id="KW-1185">Reference proteome</keyword>
<dbReference type="CDD" id="cd00377">
    <property type="entry name" value="ICL_PEPM"/>
    <property type="match status" value="1"/>
</dbReference>
<dbReference type="InterPro" id="IPR040442">
    <property type="entry name" value="Pyrv_kinase-like_dom_sf"/>
</dbReference>
<proteinExistence type="predicted"/>
<evidence type="ECO:0000313" key="2">
    <source>
        <dbReference type="Proteomes" id="UP000318578"/>
    </source>
</evidence>
<dbReference type="InterPro" id="IPR039556">
    <property type="entry name" value="ICL/PEPM"/>
</dbReference>
<dbReference type="Proteomes" id="UP000318578">
    <property type="component" value="Unassembled WGS sequence"/>
</dbReference>
<name>A0A558ALE6_9PSEU</name>
<dbReference type="EMBL" id="VJZA01000004">
    <property type="protein sequence ID" value="TVT25086.1"/>
    <property type="molecule type" value="Genomic_DNA"/>
</dbReference>